<sequence>MQLILPKGDQDLKKYSYFFDASTNTEFTTISQLVQILRNTRSTPLKLEGDTVVMSEMLGIADNPIGNSGVQNLYLTRIGFVGVLPDFSSDREFLRTFVPTVLGTGDRTNNQNNVDAPISDETSDTQMFGLRKSDFVYSQGITCLWPTKVGTVVTSGLRGYAAPAMSSAVNKTFGGQSGGSVQHKRSEILTNAVTTTVNSTVMSYTSSESGITKALNIAQTLTTNGGVGFNWSSDVYDPTRTSPPVKQYNQLPNVPYVTAFLDKDPAPIVLVKGLSFFVTPEHLFVLKLEADVDFSFPAAYPGTSMSGTIEDFPKFAQQRVYDL</sequence>
<evidence type="ECO:0000313" key="2">
    <source>
        <dbReference type="Proteomes" id="UP000221250"/>
    </source>
</evidence>
<reference evidence="1 2" key="1">
    <citation type="submission" date="2017-01" db="EMBL/GenBank/DDBJ databases">
        <authorList>
            <person name="Mah S.A."/>
            <person name="Swanson W.J."/>
            <person name="Moy G.W."/>
            <person name="Vacquier V.D."/>
        </authorList>
    </citation>
    <scope>NUCLEOTIDE SEQUENCE [LARGE SCALE GENOMIC DNA]</scope>
</reference>
<keyword evidence="2" id="KW-1185">Reference proteome</keyword>
<name>A0A1S6L318_9CAUD</name>
<dbReference type="Proteomes" id="UP000221250">
    <property type="component" value="Segment"/>
</dbReference>
<proteinExistence type="predicted"/>
<organism evidence="1 2">
    <name type="scientific">Erwinia phage vB_EamM_Yoloswag</name>
    <dbReference type="NCBI Taxonomy" id="1958956"/>
    <lineage>
        <taxon>Viruses</taxon>
        <taxon>Duplodnaviria</taxon>
        <taxon>Heunggongvirae</taxon>
        <taxon>Uroviricota</taxon>
        <taxon>Caudoviricetes</taxon>
        <taxon>Yoloswagvirus</taxon>
        <taxon>Yoloswagvirus yoloswag</taxon>
    </lineage>
</organism>
<evidence type="ECO:0000313" key="1">
    <source>
        <dbReference type="EMBL" id="AQT28566.1"/>
    </source>
</evidence>
<dbReference type="EMBL" id="KY448244">
    <property type="protein sequence ID" value="AQT28566.1"/>
    <property type="molecule type" value="Genomic_DNA"/>
</dbReference>
<accession>A0A1S6L318</accession>
<protein>
    <submittedName>
        <fullName evidence="1">Uncharacterized protein</fullName>
    </submittedName>
</protein>
<gene>
    <name evidence="1" type="ORF">YOLOSWAG_83</name>
</gene>